<dbReference type="EMBL" id="CP133617">
    <property type="protein sequence ID" value="WMV32989.1"/>
    <property type="molecule type" value="Genomic_DNA"/>
</dbReference>
<dbReference type="Pfam" id="PF13456">
    <property type="entry name" value="RVT_3"/>
    <property type="match status" value="1"/>
</dbReference>
<evidence type="ECO:0000313" key="2">
    <source>
        <dbReference type="EMBL" id="WMV32989.1"/>
    </source>
</evidence>
<dbReference type="SUPFAM" id="SSF56672">
    <property type="entry name" value="DNA/RNA polymerases"/>
    <property type="match status" value="1"/>
</dbReference>
<dbReference type="Proteomes" id="UP001234989">
    <property type="component" value="Chromosome 6"/>
</dbReference>
<gene>
    <name evidence="2" type="ORF">MTR67_026374</name>
</gene>
<dbReference type="SUPFAM" id="SSF53098">
    <property type="entry name" value="Ribonuclease H-like"/>
    <property type="match status" value="1"/>
</dbReference>
<keyword evidence="3" id="KW-1185">Reference proteome</keyword>
<accession>A0AAF0R7L9</accession>
<name>A0AAF0R7L9_SOLVR</name>
<dbReference type="PANTHER" id="PTHR46890:SF48">
    <property type="entry name" value="RNA-DIRECTED DNA POLYMERASE"/>
    <property type="match status" value="1"/>
</dbReference>
<evidence type="ECO:0000313" key="3">
    <source>
        <dbReference type="Proteomes" id="UP001234989"/>
    </source>
</evidence>
<dbReference type="GO" id="GO:0003676">
    <property type="term" value="F:nucleic acid binding"/>
    <property type="evidence" value="ECO:0007669"/>
    <property type="project" value="InterPro"/>
</dbReference>
<protein>
    <recommendedName>
        <fullName evidence="1">Reverse transcriptase domain-containing protein</fullName>
    </recommendedName>
</protein>
<dbReference type="InterPro" id="IPR012337">
    <property type="entry name" value="RNaseH-like_sf"/>
</dbReference>
<proteinExistence type="predicted"/>
<reference evidence="2" key="1">
    <citation type="submission" date="2023-08" db="EMBL/GenBank/DDBJ databases">
        <title>A de novo genome assembly of Solanum verrucosum Schlechtendal, a Mexican diploid species geographically isolated from the other diploid A-genome species in potato relatives.</title>
        <authorList>
            <person name="Hosaka K."/>
        </authorList>
    </citation>
    <scope>NUCLEOTIDE SEQUENCE</scope>
    <source>
        <tissue evidence="2">Young leaves</tissue>
    </source>
</reference>
<dbReference type="PROSITE" id="PS50878">
    <property type="entry name" value="RT_POL"/>
    <property type="match status" value="1"/>
</dbReference>
<dbReference type="InterPro" id="IPR036397">
    <property type="entry name" value="RNaseH_sf"/>
</dbReference>
<dbReference type="CDD" id="cd06222">
    <property type="entry name" value="RNase_H_like"/>
    <property type="match status" value="1"/>
</dbReference>
<dbReference type="GO" id="GO:0004523">
    <property type="term" value="F:RNA-DNA hybrid ribonuclease activity"/>
    <property type="evidence" value="ECO:0007669"/>
    <property type="project" value="InterPro"/>
</dbReference>
<feature type="domain" description="Reverse transcriptase" evidence="1">
    <location>
        <begin position="123"/>
        <end position="379"/>
    </location>
</feature>
<dbReference type="Gene3D" id="3.30.420.10">
    <property type="entry name" value="Ribonuclease H-like superfamily/Ribonuclease H"/>
    <property type="match status" value="1"/>
</dbReference>
<dbReference type="Pfam" id="PF00078">
    <property type="entry name" value="RVT_1"/>
    <property type="match status" value="1"/>
</dbReference>
<sequence>MWNEEVLGFLFYIVHTKLKKTKTVLTSWSKRTFGNIFQKIATFEDIVKAKEVQLEISPTEENRSLLSKVEADLKRYRHIEEEYWRQKAGMKWYTDGDKNIKFFHAYVKGKRRKLHIKEIQKRPFFYGWELPKYVTHTNLVFIPKKEEIKTYGDLRPISLSTFVNKTISRLLHERIAKVLPKIISPNQPGFVKGRSILENVLLAQEIVRDINRSNLRNVVVKLDMTKAYDRVLWKFLVRVLRNFRFSERIIKMIVRLISSNWYSVLMNGQSYEFFQSSRGLKQGDPLSPTLFIIVAEVLARQLNNLFDDQDFRGYGHKQSMKMMMKVLQDYEMASGQMINLDKSMFYMHEKTPVRVVNHIKRITAIRQGHFPFIHLGCPVFYGRKNKMHFEELIKKVKAGNSSFWFDNWTQQGALYYVDGENAIEEELERNDTPLWMGSTQGNFTMKSAYELLRRRNEKKEEYRRIWTKGLPFKMNFFLMEGIDIEDMHWKQIIMSWWTIDTTPKLVIVYRAMPAIIMWIIWKRRNEIKHGGNVTFMEMVWQVQDLVWKLIKTYQWMKKGKKSWPHTIAMLKEYKPRLYCLGVTWQFPEKDKLKCNIDGACWGNPGKCASAFCVRDEKGDLIYAKARGIGIGTNTEAEVYAIKEELEFCLTLHVQGITNETDSLTLKRMIEKQWKVP</sequence>
<dbReference type="CDD" id="cd01650">
    <property type="entry name" value="RT_nLTR_like"/>
    <property type="match status" value="1"/>
</dbReference>
<dbReference type="PANTHER" id="PTHR46890">
    <property type="entry name" value="NON-LTR RETROLELEMENT REVERSE TRANSCRIPTASE-LIKE PROTEIN-RELATED"/>
    <property type="match status" value="1"/>
</dbReference>
<evidence type="ECO:0000259" key="1">
    <source>
        <dbReference type="PROSITE" id="PS50878"/>
    </source>
</evidence>
<dbReference type="InterPro" id="IPR052343">
    <property type="entry name" value="Retrotransposon-Effector_Assoc"/>
</dbReference>
<dbReference type="InterPro" id="IPR043502">
    <property type="entry name" value="DNA/RNA_pol_sf"/>
</dbReference>
<dbReference type="InterPro" id="IPR002156">
    <property type="entry name" value="RNaseH_domain"/>
</dbReference>
<dbReference type="AlphaFoldDB" id="A0AAF0R7L9"/>
<dbReference type="InterPro" id="IPR044730">
    <property type="entry name" value="RNase_H-like_dom_plant"/>
</dbReference>
<organism evidence="2 3">
    <name type="scientific">Solanum verrucosum</name>
    <dbReference type="NCBI Taxonomy" id="315347"/>
    <lineage>
        <taxon>Eukaryota</taxon>
        <taxon>Viridiplantae</taxon>
        <taxon>Streptophyta</taxon>
        <taxon>Embryophyta</taxon>
        <taxon>Tracheophyta</taxon>
        <taxon>Spermatophyta</taxon>
        <taxon>Magnoliopsida</taxon>
        <taxon>eudicotyledons</taxon>
        <taxon>Gunneridae</taxon>
        <taxon>Pentapetalae</taxon>
        <taxon>asterids</taxon>
        <taxon>lamiids</taxon>
        <taxon>Solanales</taxon>
        <taxon>Solanaceae</taxon>
        <taxon>Solanoideae</taxon>
        <taxon>Solaneae</taxon>
        <taxon>Solanum</taxon>
    </lineage>
</organism>
<dbReference type="InterPro" id="IPR000477">
    <property type="entry name" value="RT_dom"/>
</dbReference>